<comment type="subunit">
    <text evidence="4">Part of the 50S ribosomal subunit. Contacts protein L29, and trigger factor when it is bound to the ribosome.</text>
</comment>
<feature type="region of interest" description="Disordered" evidence="5">
    <location>
        <begin position="188"/>
        <end position="246"/>
    </location>
</feature>
<dbReference type="HAMAP" id="MF_01369_B">
    <property type="entry name" value="Ribosomal_uL23_B"/>
    <property type="match status" value="1"/>
</dbReference>
<name>A0ABY5J4M6_9BACT</name>
<proteinExistence type="inferred from homology"/>
<dbReference type="PANTHER" id="PTHR11620">
    <property type="entry name" value="60S RIBOSOMAL PROTEIN L23A"/>
    <property type="match status" value="1"/>
</dbReference>
<organism evidence="6 7">
    <name type="scientific">Mycoplasmopsis equigenitalium</name>
    <dbReference type="NCBI Taxonomy" id="114883"/>
    <lineage>
        <taxon>Bacteria</taxon>
        <taxon>Bacillati</taxon>
        <taxon>Mycoplasmatota</taxon>
        <taxon>Mycoplasmoidales</taxon>
        <taxon>Metamycoplasmataceae</taxon>
        <taxon>Mycoplasmopsis</taxon>
    </lineage>
</organism>
<dbReference type="NCBIfam" id="NF004363">
    <property type="entry name" value="PRK05738.2-4"/>
    <property type="match status" value="1"/>
</dbReference>
<evidence type="ECO:0000313" key="6">
    <source>
        <dbReference type="EMBL" id="UUD37087.1"/>
    </source>
</evidence>
<feature type="region of interest" description="Disordered" evidence="5">
    <location>
        <begin position="97"/>
        <end position="121"/>
    </location>
</feature>
<protein>
    <recommendedName>
        <fullName evidence="4">Large ribosomal subunit protein uL23</fullName>
    </recommendedName>
</protein>
<evidence type="ECO:0000256" key="4">
    <source>
        <dbReference type="HAMAP-Rule" id="MF_01369"/>
    </source>
</evidence>
<sequence length="372" mass="41764">MHYTEVIKSPIMTEKTNLLAANNNEYVFKVDINTNKIEVKKAIEFIYKVKVARVNIIRLEKQPTSLGRSKGWTDRYKKAIVKLIEGDTINFMPEDDKTKATKAKDEKAKSKVDKKTQQETSEKLKAVEAKIAAKKEKAQKTKNPKIKVEDEAPKAPEATLIIKDQPAEKPKRARKVTKKIAEEIIAEADEKQKKAAKAKKVAAPKAEKTAEEKPKRATTKKAKPAEATLIIEDKPKKTAKRATKKDVEAIVEEKPKAKKVTTKKAKPAEATLIIEDKPKKTAKRATKKDVEAIVEEKPKPKRAKKPTKLQAQLESAGAGEDMLELAEILESARKKIKTVENKIVKEAITKSINETGEIPIKKTRRTKKTKEE</sequence>
<dbReference type="EMBL" id="CP101808">
    <property type="protein sequence ID" value="UUD37087.1"/>
    <property type="molecule type" value="Genomic_DNA"/>
</dbReference>
<dbReference type="RefSeq" id="WP_129722319.1">
    <property type="nucleotide sequence ID" value="NZ_CP101808.1"/>
</dbReference>
<evidence type="ECO:0000313" key="7">
    <source>
        <dbReference type="Proteomes" id="UP001059576"/>
    </source>
</evidence>
<gene>
    <name evidence="4 6" type="primary">rplW</name>
    <name evidence="6" type="ORF">NPA09_00715</name>
</gene>
<dbReference type="Proteomes" id="UP001059576">
    <property type="component" value="Chromosome"/>
</dbReference>
<evidence type="ECO:0000256" key="3">
    <source>
        <dbReference type="ARBA" id="ARBA00023274"/>
    </source>
</evidence>
<dbReference type="GO" id="GO:0005840">
    <property type="term" value="C:ribosome"/>
    <property type="evidence" value="ECO:0007669"/>
    <property type="project" value="UniProtKB-KW"/>
</dbReference>
<keyword evidence="4" id="KW-0699">rRNA-binding</keyword>
<keyword evidence="7" id="KW-1185">Reference proteome</keyword>
<feature type="region of interest" description="Disordered" evidence="5">
    <location>
        <begin position="271"/>
        <end position="317"/>
    </location>
</feature>
<dbReference type="InterPro" id="IPR013025">
    <property type="entry name" value="Ribosomal_uL23-like"/>
</dbReference>
<evidence type="ECO:0000256" key="1">
    <source>
        <dbReference type="ARBA" id="ARBA00006700"/>
    </source>
</evidence>
<dbReference type="InterPro" id="IPR012677">
    <property type="entry name" value="Nucleotide-bd_a/b_plait_sf"/>
</dbReference>
<keyword evidence="3 4" id="KW-0687">Ribonucleoprotein</keyword>
<comment type="similarity">
    <text evidence="1 4">Belongs to the universal ribosomal protein uL23 family.</text>
</comment>
<evidence type="ECO:0000256" key="5">
    <source>
        <dbReference type="SAM" id="MobiDB-lite"/>
    </source>
</evidence>
<evidence type="ECO:0000256" key="2">
    <source>
        <dbReference type="ARBA" id="ARBA00022980"/>
    </source>
</evidence>
<keyword evidence="4" id="KW-0694">RNA-binding</keyword>
<feature type="compositionally biased region" description="Basic and acidic residues" evidence="5">
    <location>
        <begin position="287"/>
        <end position="298"/>
    </location>
</feature>
<reference evidence="6" key="1">
    <citation type="submission" date="2022-07" db="EMBL/GenBank/DDBJ databases">
        <title>Complete genome of Mycoplasma equigenitalium type strain T37.</title>
        <authorList>
            <person name="Spergser J."/>
        </authorList>
    </citation>
    <scope>NUCLEOTIDE SEQUENCE</scope>
    <source>
        <strain evidence="6">T37</strain>
    </source>
</reference>
<accession>A0ABY5J4M6</accession>
<keyword evidence="2 4" id="KW-0689">Ribosomal protein</keyword>
<comment type="function">
    <text evidence="4">One of the early assembly proteins it binds 23S rRNA. One of the proteins that surrounds the polypeptide exit tunnel on the outside of the ribosome. Forms the main docking site for trigger factor binding to the ribosome.</text>
</comment>
<dbReference type="InterPro" id="IPR012678">
    <property type="entry name" value="Ribosomal_uL23/eL15/eS24_sf"/>
</dbReference>
<feature type="compositionally biased region" description="Basic and acidic residues" evidence="5">
    <location>
        <begin position="205"/>
        <end position="215"/>
    </location>
</feature>
<dbReference type="SUPFAM" id="SSF54189">
    <property type="entry name" value="Ribosomal proteins S24e, L23 and L15e"/>
    <property type="match status" value="1"/>
</dbReference>
<dbReference type="Pfam" id="PF00276">
    <property type="entry name" value="Ribosomal_L23"/>
    <property type="match status" value="1"/>
</dbReference>
<dbReference type="Gene3D" id="3.30.70.330">
    <property type="match status" value="1"/>
</dbReference>